<accession>A0ACC2TA28</accession>
<name>A0ACC2TA28_9FUNG</name>
<proteinExistence type="predicted"/>
<organism evidence="1 2">
    <name type="scientific">Entomophthora muscae</name>
    <dbReference type="NCBI Taxonomy" id="34485"/>
    <lineage>
        <taxon>Eukaryota</taxon>
        <taxon>Fungi</taxon>
        <taxon>Fungi incertae sedis</taxon>
        <taxon>Zoopagomycota</taxon>
        <taxon>Entomophthoromycotina</taxon>
        <taxon>Entomophthoromycetes</taxon>
        <taxon>Entomophthorales</taxon>
        <taxon>Entomophthoraceae</taxon>
        <taxon>Entomophthora</taxon>
    </lineage>
</organism>
<keyword evidence="2" id="KW-1185">Reference proteome</keyword>
<keyword evidence="1" id="KW-0808">Transferase</keyword>
<dbReference type="EC" id="2.7.11.1" evidence="1"/>
<reference evidence="1" key="1">
    <citation type="submission" date="2022-04" db="EMBL/GenBank/DDBJ databases">
        <title>Genome of the entomopathogenic fungus Entomophthora muscae.</title>
        <authorList>
            <person name="Elya C."/>
            <person name="Lovett B.R."/>
            <person name="Lee E."/>
            <person name="Macias A.M."/>
            <person name="Hajek A.E."/>
            <person name="De Bivort B.L."/>
            <person name="Kasson M.T."/>
            <person name="De Fine Licht H.H."/>
            <person name="Stajich J.E."/>
        </authorList>
    </citation>
    <scope>NUCLEOTIDE SEQUENCE</scope>
    <source>
        <strain evidence="1">Berkeley</strain>
    </source>
</reference>
<protein>
    <submittedName>
        <fullName evidence="1">SWI/SNF and RSC complex subunit Ssr3</fullName>
        <ecNumber evidence="1">2.7.11.1</ecNumber>
    </submittedName>
</protein>
<sequence length="398" mass="45714">MNEEFTAPPPPDQAGIGVYNNPLRKRPVEPNNPTGGSRPFKLRKPTERTFSEKLTQIIPESKLYNELLETEKDWTQSCCVRDWDVKMPEGNLHESLQYIASTSIPSRKFSTLVKSLVVELEPSLYPDGNIVEWAPNNELQESDGFEIKRFGNTNVKVKIILQMNYPVDRFLPSPELREIIIVAPNKEERSLSTLVTKSDVITVIWQYVKFYDLQDKDDKLTIICDERLKKLFRYERISFSQLPFLLHAHLLPPEPIAIEYLIRVDKPESTSPVVFDIEVETDDEFKSKVTTVIGNNATNRAIYGLDEKIASLMTSINNAKIKREFLLDFVSSPVDFINRWVASQAQDLEVLHGDTQVNLEEARSADFYNQDWAKESVFHYLMTQAKENTANSLAKHNT</sequence>
<dbReference type="Proteomes" id="UP001165960">
    <property type="component" value="Unassembled WGS sequence"/>
</dbReference>
<evidence type="ECO:0000313" key="1">
    <source>
        <dbReference type="EMBL" id="KAJ9071437.1"/>
    </source>
</evidence>
<evidence type="ECO:0000313" key="2">
    <source>
        <dbReference type="Proteomes" id="UP001165960"/>
    </source>
</evidence>
<comment type="caution">
    <text evidence="1">The sequence shown here is derived from an EMBL/GenBank/DDBJ whole genome shotgun (WGS) entry which is preliminary data.</text>
</comment>
<dbReference type="EMBL" id="QTSX02003212">
    <property type="protein sequence ID" value="KAJ9071437.1"/>
    <property type="molecule type" value="Genomic_DNA"/>
</dbReference>
<gene>
    <name evidence="1" type="primary">ssr3_1</name>
    <name evidence="1" type="ORF">DSO57_1036891</name>
</gene>